<dbReference type="InterPro" id="IPR002641">
    <property type="entry name" value="PNPLA_dom"/>
</dbReference>
<comment type="similarity">
    <text evidence="5">Belongs to the patatin family.</text>
</comment>
<comment type="domain">
    <text evidence="5">The nitrogen atoms of the two glycine residues in the GGXR motif define the oxyanion hole, and stabilize the oxyanion that forms during the nucleophilic attack by the catalytic serine during substrate cleavage.</text>
</comment>
<feature type="short sequence motif" description="GXGXXG" evidence="4">
    <location>
        <begin position="248"/>
        <end position="253"/>
    </location>
</feature>
<evidence type="ECO:0000256" key="1">
    <source>
        <dbReference type="ARBA" id="ARBA00022801"/>
    </source>
</evidence>
<comment type="caution">
    <text evidence="4">Lacks conserved residue(s) required for the propagation of feature annotation.</text>
</comment>
<dbReference type="SUPFAM" id="SSF52151">
    <property type="entry name" value="FabD/lysophospholipase-like"/>
    <property type="match status" value="1"/>
</dbReference>
<dbReference type="GO" id="GO:0006631">
    <property type="term" value="P:fatty acid metabolic process"/>
    <property type="evidence" value="ECO:0007669"/>
    <property type="project" value="TreeGrafter"/>
</dbReference>
<dbReference type="PROSITE" id="PS51635">
    <property type="entry name" value="PNPLA"/>
    <property type="match status" value="1"/>
</dbReference>
<feature type="chain" id="PRO_5031463222" description="Patatin" evidence="7">
    <location>
        <begin position="24"/>
        <end position="710"/>
    </location>
</feature>
<keyword evidence="1 4" id="KW-0378">Hydrolase</keyword>
<feature type="short sequence motif" description="GXSXG" evidence="4">
    <location>
        <begin position="281"/>
        <end position="285"/>
    </location>
</feature>
<feature type="domain" description="PNPLA" evidence="8">
    <location>
        <begin position="244"/>
        <end position="509"/>
    </location>
</feature>
<feature type="active site" description="Proton acceptor" evidence="4">
    <location>
        <position position="496"/>
    </location>
</feature>
<gene>
    <name evidence="9" type="ORF">MSP1401_LOCUS787</name>
</gene>
<feature type="signal peptide" evidence="7">
    <location>
        <begin position="1"/>
        <end position="23"/>
    </location>
</feature>
<reference evidence="9" key="1">
    <citation type="submission" date="2021-01" db="EMBL/GenBank/DDBJ databases">
        <authorList>
            <person name="Corre E."/>
            <person name="Pelletier E."/>
            <person name="Niang G."/>
            <person name="Scheremetjew M."/>
            <person name="Finn R."/>
            <person name="Kale V."/>
            <person name="Holt S."/>
            <person name="Cochrane G."/>
            <person name="Meng A."/>
            <person name="Brown T."/>
            <person name="Cohen L."/>
        </authorList>
    </citation>
    <scope>NUCLEOTIDE SEQUENCE</scope>
    <source>
        <strain evidence="9">CCAC1681</strain>
    </source>
</reference>
<dbReference type="Gene3D" id="3.40.1090.10">
    <property type="entry name" value="Cytosolic phospholipase A2 catalytic domain"/>
    <property type="match status" value="1"/>
</dbReference>
<evidence type="ECO:0000256" key="3">
    <source>
        <dbReference type="ARBA" id="ARBA00023098"/>
    </source>
</evidence>
<keyword evidence="7" id="KW-0732">Signal</keyword>
<feature type="region of interest" description="Disordered" evidence="6">
    <location>
        <begin position="418"/>
        <end position="439"/>
    </location>
</feature>
<dbReference type="EC" id="3.1.1.-" evidence="5"/>
<dbReference type="Pfam" id="PF01734">
    <property type="entry name" value="Patatin"/>
    <property type="match status" value="1"/>
</dbReference>
<proteinExistence type="inferred from homology"/>
<dbReference type="InterPro" id="IPR016035">
    <property type="entry name" value="Acyl_Trfase/lysoPLipase"/>
</dbReference>
<protein>
    <recommendedName>
        <fullName evidence="5">Patatin</fullName>
        <ecNumber evidence="5">3.1.1.-</ecNumber>
    </recommendedName>
</protein>
<dbReference type="GO" id="GO:0016042">
    <property type="term" value="P:lipid catabolic process"/>
    <property type="evidence" value="ECO:0007669"/>
    <property type="project" value="UniProtKB-UniRule"/>
</dbReference>
<evidence type="ECO:0000313" key="9">
    <source>
        <dbReference type="EMBL" id="CAD8430178.1"/>
    </source>
</evidence>
<dbReference type="EMBL" id="HBEN01000951">
    <property type="protein sequence ID" value="CAD8430178.1"/>
    <property type="molecule type" value="Transcribed_RNA"/>
</dbReference>
<dbReference type="PANTHER" id="PTHR24185">
    <property type="entry name" value="CALCIUM-INDEPENDENT PHOSPHOLIPASE A2-GAMMA"/>
    <property type="match status" value="1"/>
</dbReference>
<keyword evidence="2 4" id="KW-0442">Lipid degradation</keyword>
<dbReference type="GO" id="GO:0004620">
    <property type="term" value="F:phospholipase activity"/>
    <property type="evidence" value="ECO:0007669"/>
    <property type="project" value="TreeGrafter"/>
</dbReference>
<feature type="active site" description="Nucleophile" evidence="4">
    <location>
        <position position="283"/>
    </location>
</feature>
<accession>A0A7S0GPS6</accession>
<sequence length="710" mass="76606">MLTRSAFAVACVAAALTGARVSADCADPEAFGVPYAVETSDAALAPHLEDDELVLRVSGRGLPPADACEVLAADQFTLHWVKEADMAIVKLKREAPESCLGEEETGETPTATELRLPLPFELRRGAEDFSRMVLGMPPGGLYEAYKIFDHSVLTRSADAYLLDEDADALFADDADDDDEDDVDTHDTHCRYDASEASASRRWSCAMRVAYALGDAGAPLLERAFFDDETSARNDMASRRSVRVLCLDGGGIRGLATIVMLARIMRAAGAWCVGECFDLIVGTSTGGVIALGAGLLRLTLDEVGDLYDAMASEVFKPDGYYDLLRRGPGHAAAKAFERVMSDMLGPETNQPLYAAAAHPRWYAAGARDEDEDRRGETSDETSDASQKSRRPVPPRVCLVSSLVSRQPSTLVLLRSYHRGGGERADASADGRQKRAGDLPGEHRMGAVDALRATTAAPWYMEELALEKELSLGRLRLARAEEEDDGGSSSVDVPNGVDDAFVINEPVTRRASSSTGGSEKTKRDDCDAHGVLENPGEAFHEDGVFASHVSSSLRVRRGKGAEAITSARDASRVESSLRFIDGAIACNNPTSVGIFEARRLFGRNRPLCVVSLGTGAAVPCETKTRAQDIGNVMGNLVNATCDVLQVDALARSLLPGERDRYFRFQPVDDVFGCELNDSSEATRRALREAARRYMDTDAVVHETRALAEALRE</sequence>
<dbReference type="PANTHER" id="PTHR24185:SF1">
    <property type="entry name" value="CALCIUM-INDEPENDENT PHOSPHOLIPASE A2-GAMMA"/>
    <property type="match status" value="1"/>
</dbReference>
<name>A0A7S0GPS6_MICPS</name>
<evidence type="ECO:0000256" key="2">
    <source>
        <dbReference type="ARBA" id="ARBA00022963"/>
    </source>
</evidence>
<feature type="region of interest" description="Disordered" evidence="6">
    <location>
        <begin position="364"/>
        <end position="392"/>
    </location>
</feature>
<organism evidence="9">
    <name type="scientific">Micromonas pusilla</name>
    <name type="common">Picoplanktonic green alga</name>
    <name type="synonym">Chromulina pusilla</name>
    <dbReference type="NCBI Taxonomy" id="38833"/>
    <lineage>
        <taxon>Eukaryota</taxon>
        <taxon>Viridiplantae</taxon>
        <taxon>Chlorophyta</taxon>
        <taxon>Mamiellophyceae</taxon>
        <taxon>Mamiellales</taxon>
        <taxon>Mamiellaceae</taxon>
        <taxon>Micromonas</taxon>
    </lineage>
</organism>
<evidence type="ECO:0000256" key="6">
    <source>
        <dbReference type="SAM" id="MobiDB-lite"/>
    </source>
</evidence>
<evidence type="ECO:0000256" key="5">
    <source>
        <dbReference type="RuleBase" id="RU361262"/>
    </source>
</evidence>
<dbReference type="GO" id="GO:0016020">
    <property type="term" value="C:membrane"/>
    <property type="evidence" value="ECO:0007669"/>
    <property type="project" value="TreeGrafter"/>
</dbReference>
<evidence type="ECO:0000256" key="4">
    <source>
        <dbReference type="PROSITE-ProRule" id="PRU01161"/>
    </source>
</evidence>
<dbReference type="AlphaFoldDB" id="A0A7S0GPS6"/>
<evidence type="ECO:0000259" key="8">
    <source>
        <dbReference type="PROSITE" id="PS51635"/>
    </source>
</evidence>
<evidence type="ECO:0000256" key="7">
    <source>
        <dbReference type="SAM" id="SignalP"/>
    </source>
</evidence>
<comment type="function">
    <text evidence="5">Lipolytic acyl hydrolase (LAH).</text>
</comment>
<keyword evidence="3 4" id="KW-0443">Lipid metabolism</keyword>